<gene>
    <name evidence="3" type="ORF">DFR29_12022</name>
</gene>
<feature type="region of interest" description="Disordered" evidence="1">
    <location>
        <begin position="253"/>
        <end position="272"/>
    </location>
</feature>
<comment type="caution">
    <text evidence="3">The sequence shown here is derived from an EMBL/GenBank/DDBJ whole genome shotgun (WGS) entry which is preliminary data.</text>
</comment>
<proteinExistence type="predicted"/>
<keyword evidence="2" id="KW-0472">Membrane</keyword>
<feature type="transmembrane region" description="Helical" evidence="2">
    <location>
        <begin position="113"/>
        <end position="146"/>
    </location>
</feature>
<protein>
    <submittedName>
        <fullName evidence="3">Uncharacterized protein</fullName>
    </submittedName>
</protein>
<feature type="transmembrane region" description="Helical" evidence="2">
    <location>
        <begin position="75"/>
        <end position="93"/>
    </location>
</feature>
<dbReference type="Proteomes" id="UP000295293">
    <property type="component" value="Unassembled WGS sequence"/>
</dbReference>
<sequence>MLTYWRSRLREKPLWWHCYVIGFVIVVAGALASYFDRYSLIATSLLSLGMAVGAAGFLAAIAPALVVIWRSPIGLALLAFAHLLVGFVAAIKARHLVANALQLPPHDFDLTVAILALLFYPPLWLAFAAVIATVVGFLGLAMALLLHVPTQLLKPLITPPNEWEARGLRLLMHGAAAMALGMVCVLLTQLVEIDEADLRPAARLIAYAVDYHTVGAYPGVPADQKIRLHENGVVSIARLTGLTVTIEVTSVKLPDEPRSEPPGERSSPWLAR</sequence>
<feature type="transmembrane region" description="Helical" evidence="2">
    <location>
        <begin position="14"/>
        <end position="35"/>
    </location>
</feature>
<accession>A0A4R6YM94</accession>
<dbReference type="EMBL" id="SNZH01000020">
    <property type="protein sequence ID" value="TDR38521.1"/>
    <property type="molecule type" value="Genomic_DNA"/>
</dbReference>
<keyword evidence="2" id="KW-1133">Transmembrane helix</keyword>
<keyword evidence="2" id="KW-0812">Transmembrane</keyword>
<evidence type="ECO:0000313" key="4">
    <source>
        <dbReference type="Proteomes" id="UP000295293"/>
    </source>
</evidence>
<feature type="transmembrane region" description="Helical" evidence="2">
    <location>
        <begin position="167"/>
        <end position="191"/>
    </location>
</feature>
<dbReference type="AlphaFoldDB" id="A0A4R6YM94"/>
<feature type="transmembrane region" description="Helical" evidence="2">
    <location>
        <begin position="41"/>
        <end position="68"/>
    </location>
</feature>
<dbReference type="OrthoDB" id="7012629at2"/>
<feature type="compositionally biased region" description="Basic and acidic residues" evidence="1">
    <location>
        <begin position="253"/>
        <end position="263"/>
    </location>
</feature>
<dbReference type="RefSeq" id="WP_133821341.1">
    <property type="nucleotide sequence ID" value="NZ_SNZH01000020.1"/>
</dbReference>
<organism evidence="3 4">
    <name type="scientific">Tahibacter aquaticus</name>
    <dbReference type="NCBI Taxonomy" id="520092"/>
    <lineage>
        <taxon>Bacteria</taxon>
        <taxon>Pseudomonadati</taxon>
        <taxon>Pseudomonadota</taxon>
        <taxon>Gammaproteobacteria</taxon>
        <taxon>Lysobacterales</taxon>
        <taxon>Rhodanobacteraceae</taxon>
        <taxon>Tahibacter</taxon>
    </lineage>
</organism>
<evidence type="ECO:0000313" key="3">
    <source>
        <dbReference type="EMBL" id="TDR38521.1"/>
    </source>
</evidence>
<reference evidence="3 4" key="1">
    <citation type="submission" date="2019-03" db="EMBL/GenBank/DDBJ databases">
        <title>Genomic Encyclopedia of Type Strains, Phase IV (KMG-IV): sequencing the most valuable type-strain genomes for metagenomic binning, comparative biology and taxonomic classification.</title>
        <authorList>
            <person name="Goeker M."/>
        </authorList>
    </citation>
    <scope>NUCLEOTIDE SEQUENCE [LARGE SCALE GENOMIC DNA]</scope>
    <source>
        <strain evidence="3 4">DSM 21667</strain>
    </source>
</reference>
<evidence type="ECO:0000256" key="1">
    <source>
        <dbReference type="SAM" id="MobiDB-lite"/>
    </source>
</evidence>
<name>A0A4R6YM94_9GAMM</name>
<evidence type="ECO:0000256" key="2">
    <source>
        <dbReference type="SAM" id="Phobius"/>
    </source>
</evidence>
<keyword evidence="4" id="KW-1185">Reference proteome</keyword>